<dbReference type="EMBL" id="ML991850">
    <property type="protein sequence ID" value="KAF2229952.1"/>
    <property type="molecule type" value="Genomic_DNA"/>
</dbReference>
<protein>
    <submittedName>
        <fullName evidence="1">Uncharacterized protein</fullName>
    </submittedName>
</protein>
<dbReference type="Proteomes" id="UP000800092">
    <property type="component" value="Unassembled WGS sequence"/>
</dbReference>
<name>A0A6A6GVW6_VIRVR</name>
<sequence length="143" mass="16891">MAEEPNTAGRLRSLILKAVPELKNRDKAEQLPRMLEIVQLISQQQQQFESKNIVDDHTDEFAPSRSFRPIRKSKHLRLNGEQQDAFLHELSPFDFKQTQKKQLKGYIEMRSWFLDSEQYMNWLQGKSWQLCLYGDRGCGKVLH</sequence>
<organism evidence="1 2">
    <name type="scientific">Viridothelium virens</name>
    <name type="common">Speckled blister lichen</name>
    <name type="synonym">Trypethelium virens</name>
    <dbReference type="NCBI Taxonomy" id="1048519"/>
    <lineage>
        <taxon>Eukaryota</taxon>
        <taxon>Fungi</taxon>
        <taxon>Dikarya</taxon>
        <taxon>Ascomycota</taxon>
        <taxon>Pezizomycotina</taxon>
        <taxon>Dothideomycetes</taxon>
        <taxon>Dothideomycetes incertae sedis</taxon>
        <taxon>Trypetheliales</taxon>
        <taxon>Trypetheliaceae</taxon>
        <taxon>Viridothelium</taxon>
    </lineage>
</organism>
<reference evidence="1" key="1">
    <citation type="journal article" date="2020" name="Stud. Mycol.">
        <title>101 Dothideomycetes genomes: a test case for predicting lifestyles and emergence of pathogens.</title>
        <authorList>
            <person name="Haridas S."/>
            <person name="Albert R."/>
            <person name="Binder M."/>
            <person name="Bloem J."/>
            <person name="Labutti K."/>
            <person name="Salamov A."/>
            <person name="Andreopoulos B."/>
            <person name="Baker S."/>
            <person name="Barry K."/>
            <person name="Bills G."/>
            <person name="Bluhm B."/>
            <person name="Cannon C."/>
            <person name="Castanera R."/>
            <person name="Culley D."/>
            <person name="Daum C."/>
            <person name="Ezra D."/>
            <person name="Gonzalez J."/>
            <person name="Henrissat B."/>
            <person name="Kuo A."/>
            <person name="Liang C."/>
            <person name="Lipzen A."/>
            <person name="Lutzoni F."/>
            <person name="Magnuson J."/>
            <person name="Mondo S."/>
            <person name="Nolan M."/>
            <person name="Ohm R."/>
            <person name="Pangilinan J."/>
            <person name="Park H.-J."/>
            <person name="Ramirez L."/>
            <person name="Alfaro M."/>
            <person name="Sun H."/>
            <person name="Tritt A."/>
            <person name="Yoshinaga Y."/>
            <person name="Zwiers L.-H."/>
            <person name="Turgeon B."/>
            <person name="Goodwin S."/>
            <person name="Spatafora J."/>
            <person name="Crous P."/>
            <person name="Grigoriev I."/>
        </authorList>
    </citation>
    <scope>NUCLEOTIDE SEQUENCE</scope>
    <source>
        <strain evidence="1">Tuck. ex Michener</strain>
    </source>
</reference>
<proteinExistence type="predicted"/>
<dbReference type="AlphaFoldDB" id="A0A6A6GVW6"/>
<gene>
    <name evidence="1" type="ORF">EV356DRAFT_509900</name>
</gene>
<accession>A0A6A6GVW6</accession>
<evidence type="ECO:0000313" key="2">
    <source>
        <dbReference type="Proteomes" id="UP000800092"/>
    </source>
</evidence>
<keyword evidence="2" id="KW-1185">Reference proteome</keyword>
<dbReference type="OrthoDB" id="195446at2759"/>
<evidence type="ECO:0000313" key="1">
    <source>
        <dbReference type="EMBL" id="KAF2229952.1"/>
    </source>
</evidence>